<proteinExistence type="predicted"/>
<dbReference type="Proteomes" id="UP000292082">
    <property type="component" value="Unassembled WGS sequence"/>
</dbReference>
<reference evidence="1 2" key="1">
    <citation type="submission" date="2019-01" db="EMBL/GenBank/DDBJ databases">
        <title>Draft genome sequences of three monokaryotic isolates of the white-rot basidiomycete fungus Dichomitus squalens.</title>
        <authorList>
            <consortium name="DOE Joint Genome Institute"/>
            <person name="Lopez S.C."/>
            <person name="Andreopoulos B."/>
            <person name="Pangilinan J."/>
            <person name="Lipzen A."/>
            <person name="Riley R."/>
            <person name="Ahrendt S."/>
            <person name="Ng V."/>
            <person name="Barry K."/>
            <person name="Daum C."/>
            <person name="Grigoriev I.V."/>
            <person name="Hilden K.S."/>
            <person name="Makela M.R."/>
            <person name="de Vries R.P."/>
        </authorList>
    </citation>
    <scope>NUCLEOTIDE SEQUENCE [LARGE SCALE GENOMIC DNA]</scope>
    <source>
        <strain evidence="1 2">CBS 464.89</strain>
    </source>
</reference>
<organism evidence="1 2">
    <name type="scientific">Dichomitus squalens</name>
    <dbReference type="NCBI Taxonomy" id="114155"/>
    <lineage>
        <taxon>Eukaryota</taxon>
        <taxon>Fungi</taxon>
        <taxon>Dikarya</taxon>
        <taxon>Basidiomycota</taxon>
        <taxon>Agaricomycotina</taxon>
        <taxon>Agaricomycetes</taxon>
        <taxon>Polyporales</taxon>
        <taxon>Polyporaceae</taxon>
        <taxon>Dichomitus</taxon>
    </lineage>
</organism>
<accession>A0A4Q9PGU6</accession>
<gene>
    <name evidence="1" type="ORF">BD310DRAFT_939916</name>
</gene>
<protein>
    <submittedName>
        <fullName evidence="1">Uncharacterized protein</fullName>
    </submittedName>
</protein>
<sequence>MPHYQLACCKKRIVADGRFLESRLRPTVVAASALCFHEHPPAHFMRALPRHLGHLPIRFARAIPSRLFSHPSRLSDAHPTRGIVCRSCDARKARHDLHQKLAWRVLSEIVLSITKMTDERVNFETCASK</sequence>
<evidence type="ECO:0000313" key="1">
    <source>
        <dbReference type="EMBL" id="TBU52572.1"/>
    </source>
</evidence>
<dbReference type="EMBL" id="ML145245">
    <property type="protein sequence ID" value="TBU52572.1"/>
    <property type="molecule type" value="Genomic_DNA"/>
</dbReference>
<keyword evidence="2" id="KW-1185">Reference proteome</keyword>
<dbReference type="AlphaFoldDB" id="A0A4Q9PGU6"/>
<evidence type="ECO:0000313" key="2">
    <source>
        <dbReference type="Proteomes" id="UP000292082"/>
    </source>
</evidence>
<name>A0A4Q9PGU6_9APHY</name>